<accession>A0A8E2EU89</accession>
<keyword evidence="8" id="KW-1133">Transmembrane helix</keyword>
<dbReference type="GO" id="GO:0032259">
    <property type="term" value="P:methylation"/>
    <property type="evidence" value="ECO:0007669"/>
    <property type="project" value="UniProtKB-KW"/>
</dbReference>
<comment type="similarity">
    <text evidence="2 7">Belongs to the cytochrome P450 family.</text>
</comment>
<protein>
    <submittedName>
        <fullName evidence="9">Pisatin demethylase</fullName>
    </submittedName>
</protein>
<dbReference type="GO" id="GO:0020037">
    <property type="term" value="F:heme binding"/>
    <property type="evidence" value="ECO:0007669"/>
    <property type="project" value="InterPro"/>
</dbReference>
<evidence type="ECO:0000256" key="2">
    <source>
        <dbReference type="ARBA" id="ARBA00010617"/>
    </source>
</evidence>
<keyword evidence="3 6" id="KW-0349">Heme</keyword>
<evidence type="ECO:0000313" key="9">
    <source>
        <dbReference type="EMBL" id="OCL05002.1"/>
    </source>
</evidence>
<keyword evidence="7" id="KW-0503">Monooxygenase</keyword>
<dbReference type="PROSITE" id="PS00086">
    <property type="entry name" value="CYTOCHROME_P450"/>
    <property type="match status" value="1"/>
</dbReference>
<dbReference type="AlphaFoldDB" id="A0A8E2EU89"/>
<comment type="cofactor">
    <cofactor evidence="1 6">
        <name>heme</name>
        <dbReference type="ChEBI" id="CHEBI:30413"/>
    </cofactor>
</comment>
<sequence length="506" mass="57235">MGLVDYDRFTLFAIGLPIFFVLYFISLATYRLTLHPLAKYPGPMLWAISPIPSIYCLLIGRISFQYKILHDKYGPVIRVMPNELAFNTPRAFEDIYGHRIGLVNMDKDPIHVGAVEAIPGATNLTMAPKAHHSRQRRALAHAFSKQALLEQEPILIDYVDKFVRNLRRMAREGTPANMVSWFNFCTFDIIGDLSFGEPFGCLEEGMLNAPVRVPGFVCSGGFVANSDGRGRRGRRVAFQFLMWCIPSIIRRRRVKHLRNATEKTIRRMNKKTDHREFIWYILKQREKKNEVSDGGAIMNAALFIVAGSETTATLLCGLLNQFLRNKEIFDRLKAKIRGAIKTEEDLVIANLANLHYMNACIEEGLRIFPPVPVGLLRTVPDGGSDIDGHHVPDGTSVCVSSWAASHSPGNFVHPDTFIPERWFDPAYNNDKKQASQPFSLGPRGCIGRNLTYVELRLILGALLWNFDVEFVDGAPLWDPANEYAGLRAYNTWEKSPLMVKLIDIRQ</sequence>
<dbReference type="PANTHER" id="PTHR24305:SF210">
    <property type="entry name" value="CYTOCHROME P450 MONOOXYGENASE ASQL-RELATED"/>
    <property type="match status" value="1"/>
</dbReference>
<dbReference type="Gene3D" id="1.10.630.10">
    <property type="entry name" value="Cytochrome P450"/>
    <property type="match status" value="1"/>
</dbReference>
<evidence type="ECO:0000256" key="4">
    <source>
        <dbReference type="ARBA" id="ARBA00022723"/>
    </source>
</evidence>
<keyword evidence="5 6" id="KW-0408">Iron</keyword>
<dbReference type="Pfam" id="PF00067">
    <property type="entry name" value="p450"/>
    <property type="match status" value="1"/>
</dbReference>
<keyword evidence="10" id="KW-1185">Reference proteome</keyword>
<dbReference type="EMBL" id="KV750391">
    <property type="protein sequence ID" value="OCL05002.1"/>
    <property type="molecule type" value="Genomic_DNA"/>
</dbReference>
<evidence type="ECO:0000256" key="8">
    <source>
        <dbReference type="SAM" id="Phobius"/>
    </source>
</evidence>
<evidence type="ECO:0000256" key="1">
    <source>
        <dbReference type="ARBA" id="ARBA00001971"/>
    </source>
</evidence>
<keyword evidence="9" id="KW-0808">Transferase</keyword>
<dbReference type="PRINTS" id="PR00385">
    <property type="entry name" value="P450"/>
</dbReference>
<proteinExistence type="inferred from homology"/>
<dbReference type="InterPro" id="IPR017972">
    <property type="entry name" value="Cyt_P450_CS"/>
</dbReference>
<dbReference type="GO" id="GO:0004497">
    <property type="term" value="F:monooxygenase activity"/>
    <property type="evidence" value="ECO:0007669"/>
    <property type="project" value="UniProtKB-KW"/>
</dbReference>
<dbReference type="InterPro" id="IPR002401">
    <property type="entry name" value="Cyt_P450_E_grp-I"/>
</dbReference>
<dbReference type="InterPro" id="IPR036396">
    <property type="entry name" value="Cyt_P450_sf"/>
</dbReference>
<feature type="binding site" description="axial binding residue" evidence="6">
    <location>
        <position position="445"/>
    </location>
    <ligand>
        <name>heme</name>
        <dbReference type="ChEBI" id="CHEBI:30413"/>
    </ligand>
    <ligandPart>
        <name>Fe</name>
        <dbReference type="ChEBI" id="CHEBI:18248"/>
    </ligandPart>
</feature>
<evidence type="ECO:0000256" key="6">
    <source>
        <dbReference type="PIRSR" id="PIRSR602401-1"/>
    </source>
</evidence>
<keyword evidence="8" id="KW-0472">Membrane</keyword>
<dbReference type="GO" id="GO:0008168">
    <property type="term" value="F:methyltransferase activity"/>
    <property type="evidence" value="ECO:0007669"/>
    <property type="project" value="UniProtKB-KW"/>
</dbReference>
<reference evidence="9 10" key="1">
    <citation type="journal article" date="2016" name="Nat. Commun.">
        <title>Ectomycorrhizal ecology is imprinted in the genome of the dominant symbiotic fungus Cenococcum geophilum.</title>
        <authorList>
            <consortium name="DOE Joint Genome Institute"/>
            <person name="Peter M."/>
            <person name="Kohler A."/>
            <person name="Ohm R.A."/>
            <person name="Kuo A."/>
            <person name="Krutzmann J."/>
            <person name="Morin E."/>
            <person name="Arend M."/>
            <person name="Barry K.W."/>
            <person name="Binder M."/>
            <person name="Choi C."/>
            <person name="Clum A."/>
            <person name="Copeland A."/>
            <person name="Grisel N."/>
            <person name="Haridas S."/>
            <person name="Kipfer T."/>
            <person name="LaButti K."/>
            <person name="Lindquist E."/>
            <person name="Lipzen A."/>
            <person name="Maire R."/>
            <person name="Meier B."/>
            <person name="Mihaltcheva S."/>
            <person name="Molinier V."/>
            <person name="Murat C."/>
            <person name="Poggeler S."/>
            <person name="Quandt C.A."/>
            <person name="Sperisen C."/>
            <person name="Tritt A."/>
            <person name="Tisserant E."/>
            <person name="Crous P.W."/>
            <person name="Henrissat B."/>
            <person name="Nehls U."/>
            <person name="Egli S."/>
            <person name="Spatafora J.W."/>
            <person name="Grigoriev I.V."/>
            <person name="Martin F.M."/>
        </authorList>
    </citation>
    <scope>NUCLEOTIDE SEQUENCE [LARGE SCALE GENOMIC DNA]</scope>
    <source>
        <strain evidence="9 10">CBS 207.34</strain>
    </source>
</reference>
<dbReference type="Proteomes" id="UP000250140">
    <property type="component" value="Unassembled WGS sequence"/>
</dbReference>
<dbReference type="CDD" id="cd11058">
    <property type="entry name" value="CYP60B-like"/>
    <property type="match status" value="1"/>
</dbReference>
<dbReference type="PANTHER" id="PTHR24305">
    <property type="entry name" value="CYTOCHROME P450"/>
    <property type="match status" value="1"/>
</dbReference>
<evidence type="ECO:0000256" key="5">
    <source>
        <dbReference type="ARBA" id="ARBA00023004"/>
    </source>
</evidence>
<gene>
    <name evidence="9" type="ORF">AOQ84DRAFT_345371</name>
</gene>
<dbReference type="PRINTS" id="PR00463">
    <property type="entry name" value="EP450I"/>
</dbReference>
<feature type="transmembrane region" description="Helical" evidence="8">
    <location>
        <begin position="44"/>
        <end position="64"/>
    </location>
</feature>
<keyword evidence="4 6" id="KW-0479">Metal-binding</keyword>
<dbReference type="InterPro" id="IPR050121">
    <property type="entry name" value="Cytochrome_P450_monoxygenase"/>
</dbReference>
<dbReference type="SUPFAM" id="SSF48264">
    <property type="entry name" value="Cytochrome P450"/>
    <property type="match status" value="1"/>
</dbReference>
<evidence type="ECO:0000256" key="7">
    <source>
        <dbReference type="RuleBase" id="RU000461"/>
    </source>
</evidence>
<feature type="transmembrane region" description="Helical" evidence="8">
    <location>
        <begin position="12"/>
        <end position="32"/>
    </location>
</feature>
<keyword evidence="8" id="KW-0812">Transmembrane</keyword>
<evidence type="ECO:0000256" key="3">
    <source>
        <dbReference type="ARBA" id="ARBA00022617"/>
    </source>
</evidence>
<dbReference type="GO" id="GO:0016705">
    <property type="term" value="F:oxidoreductase activity, acting on paired donors, with incorporation or reduction of molecular oxygen"/>
    <property type="evidence" value="ECO:0007669"/>
    <property type="project" value="InterPro"/>
</dbReference>
<dbReference type="InterPro" id="IPR001128">
    <property type="entry name" value="Cyt_P450"/>
</dbReference>
<dbReference type="GO" id="GO:0005506">
    <property type="term" value="F:iron ion binding"/>
    <property type="evidence" value="ECO:0007669"/>
    <property type="project" value="InterPro"/>
</dbReference>
<dbReference type="OrthoDB" id="1470350at2759"/>
<name>A0A8E2EU89_9PEZI</name>
<evidence type="ECO:0000313" key="10">
    <source>
        <dbReference type="Proteomes" id="UP000250140"/>
    </source>
</evidence>
<keyword evidence="9" id="KW-0489">Methyltransferase</keyword>
<keyword evidence="7" id="KW-0560">Oxidoreductase</keyword>
<organism evidence="9 10">
    <name type="scientific">Glonium stellatum</name>
    <dbReference type="NCBI Taxonomy" id="574774"/>
    <lineage>
        <taxon>Eukaryota</taxon>
        <taxon>Fungi</taxon>
        <taxon>Dikarya</taxon>
        <taxon>Ascomycota</taxon>
        <taxon>Pezizomycotina</taxon>
        <taxon>Dothideomycetes</taxon>
        <taxon>Pleosporomycetidae</taxon>
        <taxon>Gloniales</taxon>
        <taxon>Gloniaceae</taxon>
        <taxon>Glonium</taxon>
    </lineage>
</organism>